<gene>
    <name evidence="2" type="ORF">LSH36_3g13046</name>
</gene>
<accession>A0AAD9NHC8</accession>
<feature type="compositionally biased region" description="Polar residues" evidence="1">
    <location>
        <begin position="50"/>
        <end position="60"/>
    </location>
</feature>
<evidence type="ECO:0000313" key="3">
    <source>
        <dbReference type="Proteomes" id="UP001208570"/>
    </source>
</evidence>
<feature type="compositionally biased region" description="Basic and acidic residues" evidence="1">
    <location>
        <begin position="29"/>
        <end position="38"/>
    </location>
</feature>
<evidence type="ECO:0008006" key="4">
    <source>
        <dbReference type="Google" id="ProtNLM"/>
    </source>
</evidence>
<dbReference type="AlphaFoldDB" id="A0AAD9NHC8"/>
<organism evidence="2 3">
    <name type="scientific">Paralvinella palmiformis</name>
    <dbReference type="NCBI Taxonomy" id="53620"/>
    <lineage>
        <taxon>Eukaryota</taxon>
        <taxon>Metazoa</taxon>
        <taxon>Spiralia</taxon>
        <taxon>Lophotrochozoa</taxon>
        <taxon>Annelida</taxon>
        <taxon>Polychaeta</taxon>
        <taxon>Sedentaria</taxon>
        <taxon>Canalipalpata</taxon>
        <taxon>Terebellida</taxon>
        <taxon>Terebelliformia</taxon>
        <taxon>Alvinellidae</taxon>
        <taxon>Paralvinella</taxon>
    </lineage>
</organism>
<dbReference type="PANTHER" id="PTHR31336:SF3">
    <property type="entry name" value="PROTEIN LIN-37 HOMOLOG"/>
    <property type="match status" value="1"/>
</dbReference>
<keyword evidence="3" id="KW-1185">Reference proteome</keyword>
<dbReference type="InterPro" id="IPR028226">
    <property type="entry name" value="LIN37"/>
</dbReference>
<dbReference type="GO" id="GO:0000122">
    <property type="term" value="P:negative regulation of transcription by RNA polymerase II"/>
    <property type="evidence" value="ECO:0007669"/>
    <property type="project" value="TreeGrafter"/>
</dbReference>
<comment type="caution">
    <text evidence="2">The sequence shown here is derived from an EMBL/GenBank/DDBJ whole genome shotgun (WGS) entry which is preliminary data.</text>
</comment>
<protein>
    <recommendedName>
        <fullName evidence="4">Protein lin-37 homolog</fullName>
    </recommendedName>
</protein>
<feature type="region of interest" description="Disordered" evidence="1">
    <location>
        <begin position="1"/>
        <end position="77"/>
    </location>
</feature>
<dbReference type="EMBL" id="JAODUP010000003">
    <property type="protein sequence ID" value="KAK2170332.1"/>
    <property type="molecule type" value="Genomic_DNA"/>
</dbReference>
<name>A0AAD9NHC8_9ANNE</name>
<dbReference type="GO" id="GO:0031523">
    <property type="term" value="C:Myb complex"/>
    <property type="evidence" value="ECO:0007669"/>
    <property type="project" value="TreeGrafter"/>
</dbReference>
<evidence type="ECO:0000313" key="2">
    <source>
        <dbReference type="EMBL" id="KAK2170332.1"/>
    </source>
</evidence>
<evidence type="ECO:0000256" key="1">
    <source>
        <dbReference type="SAM" id="MobiDB-lite"/>
    </source>
</evidence>
<dbReference type="PANTHER" id="PTHR31336">
    <property type="entry name" value="LIN37 HOMOLOG"/>
    <property type="match status" value="1"/>
</dbReference>
<sequence>MSKYKSRNGTPEVHSARSKLDGLLQTLATKKEDSPSDEKDTEELEEAVISTPTKKSYNQKPSRKRKQRKDESPSVQDIAQYHHTYVMKLFDRSVDLAQFEEDSPLYPICRAWMRNQPHNKNLAPQNRSPTPERQIPPAYEDDEEVYQLPSPILIKSETGEIIDRRIPDPEPQPTEHLDIHRDLDQAPAPEELLLNNMARWKRIRQRWKEAGYRREAQYAASLEIIKNMYDRQCKE</sequence>
<dbReference type="Pfam" id="PF15306">
    <property type="entry name" value="LIN37"/>
    <property type="match status" value="1"/>
</dbReference>
<dbReference type="Proteomes" id="UP001208570">
    <property type="component" value="Unassembled WGS sequence"/>
</dbReference>
<proteinExistence type="predicted"/>
<reference evidence="2" key="1">
    <citation type="journal article" date="2023" name="Mol. Biol. Evol.">
        <title>Third-Generation Sequencing Reveals the Adaptive Role of the Epigenome in Three Deep-Sea Polychaetes.</title>
        <authorList>
            <person name="Perez M."/>
            <person name="Aroh O."/>
            <person name="Sun Y."/>
            <person name="Lan Y."/>
            <person name="Juniper S.K."/>
            <person name="Young C.R."/>
            <person name="Angers B."/>
            <person name="Qian P.Y."/>
        </authorList>
    </citation>
    <scope>NUCLEOTIDE SEQUENCE</scope>
    <source>
        <strain evidence="2">P08H-3</strain>
    </source>
</reference>
<dbReference type="GO" id="GO:0017053">
    <property type="term" value="C:transcription repressor complex"/>
    <property type="evidence" value="ECO:0007669"/>
    <property type="project" value="InterPro"/>
</dbReference>